<dbReference type="AlphaFoldDB" id="A0A9Q5DEZ8"/>
<organism evidence="7 8">
    <name type="scientific">Chitinophaga solisilvae</name>
    <dbReference type="NCBI Taxonomy" id="1233460"/>
    <lineage>
        <taxon>Bacteria</taxon>
        <taxon>Pseudomonadati</taxon>
        <taxon>Bacteroidota</taxon>
        <taxon>Chitinophagia</taxon>
        <taxon>Chitinophagales</taxon>
        <taxon>Chitinophagaceae</taxon>
        <taxon>Chitinophaga</taxon>
    </lineage>
</organism>
<dbReference type="Pfam" id="PF07291">
    <property type="entry name" value="MauE"/>
    <property type="match status" value="1"/>
</dbReference>
<feature type="transmembrane region" description="Helical" evidence="5">
    <location>
        <begin position="113"/>
        <end position="131"/>
    </location>
</feature>
<evidence type="ECO:0000313" key="7">
    <source>
        <dbReference type="EMBL" id="NSL91172.1"/>
    </source>
</evidence>
<feature type="domain" description="Methylamine utilisation protein MauE" evidence="6">
    <location>
        <begin position="5"/>
        <end position="129"/>
    </location>
</feature>
<feature type="transmembrane region" description="Helical" evidence="5">
    <location>
        <begin position="45"/>
        <end position="66"/>
    </location>
</feature>
<evidence type="ECO:0000313" key="8">
    <source>
        <dbReference type="Proteomes" id="UP000281028"/>
    </source>
</evidence>
<dbReference type="OrthoDB" id="680026at2"/>
<keyword evidence="2 5" id="KW-0812">Transmembrane</keyword>
<keyword evidence="3 5" id="KW-1133">Transmembrane helix</keyword>
<evidence type="ECO:0000256" key="2">
    <source>
        <dbReference type="ARBA" id="ARBA00022692"/>
    </source>
</evidence>
<evidence type="ECO:0000256" key="1">
    <source>
        <dbReference type="ARBA" id="ARBA00004141"/>
    </source>
</evidence>
<sequence>MKRSVVIEIICYTFFLLFVYASLAKLFIYPTYLRDLRRSPLTSNFAFILSVAIPAAELIIATMVLIPKFRQRGLVGSFVLMALFSVYVAYVVIFAEKRPCSCGGIFRNMSWRMHLVFNAGMTLLACAGIQLNKTNDPVTISAQSSC</sequence>
<accession>A0A9Q5DEZ8</accession>
<dbReference type="GO" id="GO:0030416">
    <property type="term" value="P:methylamine metabolic process"/>
    <property type="evidence" value="ECO:0007669"/>
    <property type="project" value="InterPro"/>
</dbReference>
<reference evidence="7" key="1">
    <citation type="submission" date="2020-05" db="EMBL/GenBank/DDBJ databases">
        <title>Chitinophaga laudate sp. nov., isolated from a tropical peat swamp.</title>
        <authorList>
            <person name="Goh C.B.S."/>
            <person name="Lee M.S."/>
            <person name="Parimannan S."/>
            <person name="Pasbakhsh P."/>
            <person name="Yule C.M."/>
            <person name="Rajandas H."/>
            <person name="Loke S."/>
            <person name="Croft L."/>
            <person name="Tan J.B.L."/>
        </authorList>
    </citation>
    <scope>NUCLEOTIDE SEQUENCE</scope>
    <source>
        <strain evidence="7">Mgbs1</strain>
        <plasmid evidence="7">MgbsP1</plasmid>
    </source>
</reference>
<protein>
    <recommendedName>
        <fullName evidence="6">Methylamine utilisation protein MauE domain-containing protein</fullName>
    </recommendedName>
</protein>
<dbReference type="EMBL" id="RIAR02000002">
    <property type="protein sequence ID" value="NSL91172.1"/>
    <property type="molecule type" value="Genomic_DNA"/>
</dbReference>
<name>A0A9Q5DEZ8_9BACT</name>
<evidence type="ECO:0000256" key="5">
    <source>
        <dbReference type="SAM" id="Phobius"/>
    </source>
</evidence>
<keyword evidence="8" id="KW-1185">Reference proteome</keyword>
<evidence type="ECO:0000256" key="3">
    <source>
        <dbReference type="ARBA" id="ARBA00022989"/>
    </source>
</evidence>
<feature type="transmembrane region" description="Helical" evidence="5">
    <location>
        <begin position="12"/>
        <end position="33"/>
    </location>
</feature>
<keyword evidence="4 5" id="KW-0472">Membrane</keyword>
<dbReference type="Proteomes" id="UP000281028">
    <property type="component" value="Unassembled WGS sequence"/>
</dbReference>
<dbReference type="GO" id="GO:0016020">
    <property type="term" value="C:membrane"/>
    <property type="evidence" value="ECO:0007669"/>
    <property type="project" value="UniProtKB-SubCell"/>
</dbReference>
<gene>
    <name evidence="7" type="ORF">ECE50_030395</name>
</gene>
<evidence type="ECO:0000259" key="6">
    <source>
        <dbReference type="Pfam" id="PF07291"/>
    </source>
</evidence>
<feature type="transmembrane region" description="Helical" evidence="5">
    <location>
        <begin position="73"/>
        <end position="93"/>
    </location>
</feature>
<comment type="subcellular location">
    <subcellularLocation>
        <location evidence="1">Membrane</location>
        <topology evidence="1">Multi-pass membrane protein</topology>
    </subcellularLocation>
</comment>
<proteinExistence type="predicted"/>
<geneLocation type="plasmid" evidence="7">
    <name>MgbsP1</name>
</geneLocation>
<keyword evidence="7" id="KW-0614">Plasmid</keyword>
<dbReference type="InterPro" id="IPR009908">
    <property type="entry name" value="Methylamine_util_MauE"/>
</dbReference>
<comment type="caution">
    <text evidence="7">The sequence shown here is derived from an EMBL/GenBank/DDBJ whole genome shotgun (WGS) entry which is preliminary data.</text>
</comment>
<evidence type="ECO:0000256" key="4">
    <source>
        <dbReference type="ARBA" id="ARBA00023136"/>
    </source>
</evidence>